<dbReference type="AlphaFoldDB" id="A0A3S4B1G4"/>
<feature type="region of interest" description="Disordered" evidence="1">
    <location>
        <begin position="758"/>
        <end position="968"/>
    </location>
</feature>
<dbReference type="GO" id="GO:0000178">
    <property type="term" value="C:exosome (RNase complex)"/>
    <property type="evidence" value="ECO:0007669"/>
    <property type="project" value="TreeGrafter"/>
</dbReference>
<feature type="compositionally biased region" description="Low complexity" evidence="1">
    <location>
        <begin position="817"/>
        <end position="829"/>
    </location>
</feature>
<dbReference type="GO" id="GO:0005634">
    <property type="term" value="C:nucleus"/>
    <property type="evidence" value="ECO:0007669"/>
    <property type="project" value="TreeGrafter"/>
</dbReference>
<evidence type="ECO:0000313" key="3">
    <source>
        <dbReference type="EMBL" id="SPQ19097.1"/>
    </source>
</evidence>
<name>A0A3S4B1G4_9PEZI</name>
<feature type="compositionally biased region" description="Basic and acidic residues" evidence="1">
    <location>
        <begin position="332"/>
        <end position="342"/>
    </location>
</feature>
<feature type="compositionally biased region" description="Basic and acidic residues" evidence="1">
    <location>
        <begin position="758"/>
        <end position="773"/>
    </location>
</feature>
<feature type="compositionally biased region" description="Acidic residues" evidence="1">
    <location>
        <begin position="550"/>
        <end position="569"/>
    </location>
</feature>
<feature type="compositionally biased region" description="Acidic residues" evidence="1">
    <location>
        <begin position="146"/>
        <end position="161"/>
    </location>
</feature>
<feature type="compositionally biased region" description="Low complexity" evidence="1">
    <location>
        <begin position="461"/>
        <end position="483"/>
    </location>
</feature>
<gene>
    <name evidence="3" type="ORF">TT172_LOCUS1516</name>
</gene>
<feature type="compositionally biased region" description="Polar residues" evidence="1">
    <location>
        <begin position="443"/>
        <end position="460"/>
    </location>
</feature>
<feature type="compositionally biased region" description="Polar residues" evidence="1">
    <location>
        <begin position="597"/>
        <end position="608"/>
    </location>
</feature>
<feature type="domain" description="Putative zinc-finger" evidence="2">
    <location>
        <begin position="1046"/>
        <end position="1065"/>
    </location>
</feature>
<dbReference type="Pfam" id="PF10650">
    <property type="entry name" value="zf-C3H1"/>
    <property type="match status" value="1"/>
</dbReference>
<evidence type="ECO:0000256" key="1">
    <source>
        <dbReference type="SAM" id="MobiDB-lite"/>
    </source>
</evidence>
<feature type="compositionally biased region" description="Polar residues" evidence="1">
    <location>
        <begin position="297"/>
        <end position="306"/>
    </location>
</feature>
<dbReference type="PANTHER" id="PTHR21563">
    <property type="entry name" value="ZINC FINGER C3H1 DOMAIN-CONTAINING PROTEIN"/>
    <property type="match status" value="1"/>
</dbReference>
<feature type="compositionally biased region" description="Low complexity" evidence="1">
    <location>
        <begin position="404"/>
        <end position="416"/>
    </location>
</feature>
<feature type="compositionally biased region" description="Basic and acidic residues" evidence="1">
    <location>
        <begin position="620"/>
        <end position="638"/>
    </location>
</feature>
<sequence length="1141" mass="121784">MSQYPHGYGYGQYRGQHAQQPFGYQTMPGYPAPGHNDLFAASTPQNHRELSQSAYNLNATHIPGLGIGGAAPAGTYNNFSSGIAAWGPPPGFSASASNLPPRPYGTTSSEPPAPQSRVVTSSSNTNAALANQPAPGPTRRSADVQIEAEEGELSEGQFEDLYEPRDEVPDASAQSVSKPQPAMDPSRPASVADTPDGGFYGTDEDDGAKDSRGKEDTSAQQSPKDLSSSFRSVQEAKKEAQKAILRLWPLGIKYQTYIDEGFDEDMIKGLFRDLHLDIPKNRADSPPARRADAQRQESTNSKSTVPSLATEAQSQQAASAPKDAAATSDQSGKGEERKDRIARLLAAKAAKAPASQKPPIPTTTEPKRTETKPQAQESVQKSPPGPTPASAPAPAPAPTPTPTPASASAPTPSTAPKSKVWGEKERLIQQKIAALQKSREAQAQKSATDTTDSVGSTLPKPTTAGASAAATPTGPQAAAPPVTAGGGPSNSSLSRLPIPGLSSSSHPHPNSSSQRKRPVAADFVDYSSGPAPLKRPFGQARKETSLIIDVSDESDDEEMEMDMDMESPVDESSSRRASSTPGPRGPAIRDFPPLTDTLPQRQFSSPAPSVTPPAGPVNNRKRETELDLKEKEIQEMRRRIALAEAKRKAKQALGGSETPKQTEDTAEPKENKTAPAPHLERADSMSSVDRLDASSPQLTPEPTSMKLAKPSDRAALDVRQRAERRGRIVSFEIPRVESTLKEKLDRLRKLQDEEARLKAEIDSNYAEKKRLADELQQLDATPVESPQLNGLESARDSATEGRGVRQVQPGNASVDIQTEQPSSSSPTSESSREPGEVSTDEAEASRRLSGEPSSSAADKDTGAPTADAAVDRAETLLDQDASNLSGSIVLPSSNARDSAAMPTSDDKLVEGSSATPALAEQVGPTIVDETTPMELDSRSPSPEVAEAVHSNDAEGESSDARQLSAPLPDQISGVAQPREAEQEIEIEAAGEAHDGPASQSASTLAPYESPLRYFHAYRFHPEFQRVVAGGLKSLTYSNRIDPDKELCPFELSGEQCPPNCEFQHFDAISAPDDQILVELGNADEYSGEEKSRFIQGLRELLQKFRADKVKDFDTIARGIIEFRSQLLGDKSKVLPLEGVTI</sequence>
<feature type="compositionally biased region" description="Pro residues" evidence="1">
    <location>
        <begin position="383"/>
        <end position="403"/>
    </location>
</feature>
<feature type="compositionally biased region" description="Low complexity" evidence="1">
    <location>
        <begin position="502"/>
        <end position="513"/>
    </location>
</feature>
<reference evidence="3 4" key="1">
    <citation type="submission" date="2018-04" db="EMBL/GenBank/DDBJ databases">
        <authorList>
            <person name="Huttner S."/>
            <person name="Dainat J."/>
        </authorList>
    </citation>
    <scope>NUCLEOTIDE SEQUENCE [LARGE SCALE GENOMIC DNA]</scope>
</reference>
<feature type="compositionally biased region" description="Basic and acidic residues" evidence="1">
    <location>
        <begin position="660"/>
        <end position="683"/>
    </location>
</feature>
<accession>A0A3S4B1G4</accession>
<feature type="region of interest" description="Disordered" evidence="1">
    <location>
        <begin position="94"/>
        <end position="235"/>
    </location>
</feature>
<feature type="compositionally biased region" description="Polar residues" evidence="1">
    <location>
        <begin position="880"/>
        <end position="896"/>
    </location>
</feature>
<feature type="compositionally biased region" description="Basic and acidic residues" evidence="1">
    <location>
        <begin position="793"/>
        <end position="803"/>
    </location>
</feature>
<protein>
    <submittedName>
        <fullName evidence="3">6cf46192-8b88-45a0-9851-93acb9407b0f</fullName>
    </submittedName>
</protein>
<feature type="compositionally biased region" description="Low complexity" evidence="1">
    <location>
        <begin position="307"/>
        <end position="326"/>
    </location>
</feature>
<feature type="region of interest" description="Disordered" evidence="1">
    <location>
        <begin position="278"/>
        <end position="728"/>
    </location>
</feature>
<dbReference type="PANTHER" id="PTHR21563:SF3">
    <property type="entry name" value="ZINC FINGER C3H1 DOMAIN-CONTAINING PROTEIN"/>
    <property type="match status" value="1"/>
</dbReference>
<dbReference type="EMBL" id="OUUZ01000001">
    <property type="protein sequence ID" value="SPQ19097.1"/>
    <property type="molecule type" value="Genomic_DNA"/>
</dbReference>
<feature type="compositionally biased region" description="Basic and acidic residues" evidence="1">
    <location>
        <begin position="278"/>
        <end position="295"/>
    </location>
</feature>
<feature type="compositionally biased region" description="Polar residues" evidence="1">
    <location>
        <begin position="117"/>
        <end position="129"/>
    </location>
</feature>
<feature type="compositionally biased region" description="Basic and acidic residues" evidence="1">
    <location>
        <begin position="208"/>
        <end position="217"/>
    </location>
</feature>
<feature type="compositionally biased region" description="Low complexity" evidence="1">
    <location>
        <begin position="346"/>
        <end position="355"/>
    </location>
</feature>
<feature type="compositionally biased region" description="Basic and acidic residues" evidence="1">
    <location>
        <begin position="709"/>
        <end position="726"/>
    </location>
</feature>
<feature type="compositionally biased region" description="Polar residues" evidence="1">
    <location>
        <begin position="218"/>
        <end position="232"/>
    </location>
</feature>
<proteinExistence type="predicted"/>
<dbReference type="Proteomes" id="UP000289323">
    <property type="component" value="Unassembled WGS sequence"/>
</dbReference>
<dbReference type="InterPro" id="IPR039278">
    <property type="entry name" value="Red1"/>
</dbReference>
<dbReference type="InterPro" id="IPR019607">
    <property type="entry name" value="Putative_zinc-finger_domain"/>
</dbReference>
<organism evidence="3 4">
    <name type="scientific">Thermothielavioides terrestris</name>
    <dbReference type="NCBI Taxonomy" id="2587410"/>
    <lineage>
        <taxon>Eukaryota</taxon>
        <taxon>Fungi</taxon>
        <taxon>Dikarya</taxon>
        <taxon>Ascomycota</taxon>
        <taxon>Pezizomycotina</taxon>
        <taxon>Sordariomycetes</taxon>
        <taxon>Sordariomycetidae</taxon>
        <taxon>Sordariales</taxon>
        <taxon>Chaetomiaceae</taxon>
        <taxon>Thermothielavioides</taxon>
    </lineage>
</organism>
<evidence type="ECO:0000313" key="4">
    <source>
        <dbReference type="Proteomes" id="UP000289323"/>
    </source>
</evidence>
<evidence type="ECO:0000259" key="2">
    <source>
        <dbReference type="Pfam" id="PF10650"/>
    </source>
</evidence>